<accession>A0A645BK95</accession>
<dbReference type="GO" id="GO:0005886">
    <property type="term" value="C:plasma membrane"/>
    <property type="evidence" value="ECO:0007669"/>
    <property type="project" value="UniProtKB-SubCell"/>
</dbReference>
<dbReference type="InterPro" id="IPR035906">
    <property type="entry name" value="MetI-like_sf"/>
</dbReference>
<evidence type="ECO:0000256" key="7">
    <source>
        <dbReference type="SAM" id="Phobius"/>
    </source>
</evidence>
<dbReference type="InterPro" id="IPR050809">
    <property type="entry name" value="UgpAE/MalFG_permease"/>
</dbReference>
<evidence type="ECO:0000256" key="1">
    <source>
        <dbReference type="ARBA" id="ARBA00004651"/>
    </source>
</evidence>
<dbReference type="PROSITE" id="PS50928">
    <property type="entry name" value="ABC_TM1"/>
    <property type="match status" value="1"/>
</dbReference>
<feature type="transmembrane region" description="Helical" evidence="7">
    <location>
        <begin position="16"/>
        <end position="43"/>
    </location>
</feature>
<dbReference type="Gene3D" id="1.10.3720.10">
    <property type="entry name" value="MetI-like"/>
    <property type="match status" value="1"/>
</dbReference>
<evidence type="ECO:0000256" key="6">
    <source>
        <dbReference type="ARBA" id="ARBA00023136"/>
    </source>
</evidence>
<keyword evidence="2" id="KW-0813">Transport</keyword>
<keyword evidence="5 7" id="KW-1133">Transmembrane helix</keyword>
<feature type="transmembrane region" description="Helical" evidence="7">
    <location>
        <begin position="164"/>
        <end position="188"/>
    </location>
</feature>
<evidence type="ECO:0000313" key="9">
    <source>
        <dbReference type="EMBL" id="MPM65518.1"/>
    </source>
</evidence>
<evidence type="ECO:0000256" key="2">
    <source>
        <dbReference type="ARBA" id="ARBA00022448"/>
    </source>
</evidence>
<evidence type="ECO:0000256" key="5">
    <source>
        <dbReference type="ARBA" id="ARBA00022989"/>
    </source>
</evidence>
<dbReference type="SUPFAM" id="SSF161098">
    <property type="entry name" value="MetI-like"/>
    <property type="match status" value="1"/>
</dbReference>
<comment type="caution">
    <text evidence="9">The sequence shown here is derived from an EMBL/GenBank/DDBJ whole genome shotgun (WGS) entry which is preliminary data.</text>
</comment>
<dbReference type="InterPro" id="IPR000515">
    <property type="entry name" value="MetI-like"/>
</dbReference>
<dbReference type="AlphaFoldDB" id="A0A645BK95"/>
<comment type="subcellular location">
    <subcellularLocation>
        <location evidence="1">Cell membrane</location>
        <topology evidence="1">Multi-pass membrane protein</topology>
    </subcellularLocation>
</comment>
<evidence type="ECO:0000256" key="3">
    <source>
        <dbReference type="ARBA" id="ARBA00022475"/>
    </source>
</evidence>
<feature type="transmembrane region" description="Helical" evidence="7">
    <location>
        <begin position="209"/>
        <end position="231"/>
    </location>
</feature>
<evidence type="ECO:0000256" key="4">
    <source>
        <dbReference type="ARBA" id="ARBA00022692"/>
    </source>
</evidence>
<dbReference type="PANTHER" id="PTHR43227:SF7">
    <property type="entry name" value="ARABINOOLIGOSACCHARIDES TRANSPORT SYSTEM PERMEASE PROTEIN ARAP"/>
    <property type="match status" value="1"/>
</dbReference>
<reference evidence="9" key="1">
    <citation type="submission" date="2019-08" db="EMBL/GenBank/DDBJ databases">
        <authorList>
            <person name="Kucharzyk K."/>
            <person name="Murdoch R.W."/>
            <person name="Higgins S."/>
            <person name="Loffler F."/>
        </authorList>
    </citation>
    <scope>NUCLEOTIDE SEQUENCE</scope>
</reference>
<gene>
    <name evidence="9" type="primary">ycjO_9</name>
    <name evidence="9" type="ORF">SDC9_112415</name>
</gene>
<feature type="domain" description="ABC transmembrane type-1" evidence="8">
    <location>
        <begin position="75"/>
        <end position="290"/>
    </location>
</feature>
<sequence>MHRTSGRLKAEERTAWLFLSLFTLLFIIFKLYPLVYGVAISFLDRNSLKNVYSDKFVLFSNYLKVFSNKTTMQAFVRTFQFSAMYTVFTMTFSILAAILLNKEFRGRTATRTMFYMPYVTNLIAIGVVWNYILNPYKGPVNRLLLSLGIAEQNLPLWLSGNNSALPVAALIHTWVGLAFPVITLLAALQQVPRSLIEVADLEGAGPLQRLRFVILPSLKPAILFILTITIINSFKNYTVIMALTEGGPGTATQVASMQIYADAFKYFKLGIASAEGTLLALIIFIISSLIQRKTYEY</sequence>
<keyword evidence="3" id="KW-1003">Cell membrane</keyword>
<evidence type="ECO:0000259" key="8">
    <source>
        <dbReference type="PROSITE" id="PS50928"/>
    </source>
</evidence>
<keyword evidence="4 7" id="KW-0812">Transmembrane</keyword>
<feature type="transmembrane region" description="Helical" evidence="7">
    <location>
        <begin position="79"/>
        <end position="100"/>
    </location>
</feature>
<feature type="transmembrane region" description="Helical" evidence="7">
    <location>
        <begin position="266"/>
        <end position="290"/>
    </location>
</feature>
<dbReference type="PANTHER" id="PTHR43227">
    <property type="entry name" value="BLL4140 PROTEIN"/>
    <property type="match status" value="1"/>
</dbReference>
<dbReference type="GO" id="GO:0055085">
    <property type="term" value="P:transmembrane transport"/>
    <property type="evidence" value="ECO:0007669"/>
    <property type="project" value="InterPro"/>
</dbReference>
<keyword evidence="6 7" id="KW-0472">Membrane</keyword>
<dbReference type="EMBL" id="VSSQ01020560">
    <property type="protein sequence ID" value="MPM65518.1"/>
    <property type="molecule type" value="Genomic_DNA"/>
</dbReference>
<organism evidence="9">
    <name type="scientific">bioreactor metagenome</name>
    <dbReference type="NCBI Taxonomy" id="1076179"/>
    <lineage>
        <taxon>unclassified sequences</taxon>
        <taxon>metagenomes</taxon>
        <taxon>ecological metagenomes</taxon>
    </lineage>
</organism>
<dbReference type="CDD" id="cd06261">
    <property type="entry name" value="TM_PBP2"/>
    <property type="match status" value="1"/>
</dbReference>
<dbReference type="Pfam" id="PF00528">
    <property type="entry name" value="BPD_transp_1"/>
    <property type="match status" value="1"/>
</dbReference>
<name>A0A645BK95_9ZZZZ</name>
<feature type="transmembrane region" description="Helical" evidence="7">
    <location>
        <begin position="112"/>
        <end position="132"/>
    </location>
</feature>
<proteinExistence type="predicted"/>
<protein>
    <submittedName>
        <fullName evidence="9">Inner membrane ABC transporter permease protein YcjO</fullName>
    </submittedName>
</protein>